<keyword evidence="9" id="KW-1185">Reference proteome</keyword>
<evidence type="ECO:0000256" key="8">
    <source>
        <dbReference type="SAM" id="Phobius"/>
    </source>
</evidence>
<feature type="transmembrane region" description="Helical" evidence="8">
    <location>
        <begin position="454"/>
        <end position="479"/>
    </location>
</feature>
<feature type="compositionally biased region" description="Basic and acidic residues" evidence="7">
    <location>
        <begin position="17"/>
        <end position="26"/>
    </location>
</feature>
<feature type="transmembrane region" description="Helical" evidence="8">
    <location>
        <begin position="242"/>
        <end position="262"/>
    </location>
</feature>
<keyword evidence="2 6" id="KW-0813">Transport</keyword>
<proteinExistence type="inferred from homology"/>
<feature type="transmembrane region" description="Helical" evidence="8">
    <location>
        <begin position="353"/>
        <end position="378"/>
    </location>
</feature>
<feature type="transmembrane region" description="Helical" evidence="8">
    <location>
        <begin position="485"/>
        <end position="507"/>
    </location>
</feature>
<keyword evidence="3 6" id="KW-0812">Transmembrane</keyword>
<evidence type="ECO:0000256" key="5">
    <source>
        <dbReference type="ARBA" id="ARBA00023136"/>
    </source>
</evidence>
<feature type="transmembrane region" description="Helical" evidence="8">
    <location>
        <begin position="271"/>
        <end position="291"/>
    </location>
</feature>
<feature type="transmembrane region" description="Helical" evidence="8">
    <location>
        <begin position="398"/>
        <end position="424"/>
    </location>
</feature>
<dbReference type="GeneID" id="100375496"/>
<evidence type="ECO:0000256" key="6">
    <source>
        <dbReference type="RuleBase" id="RU003732"/>
    </source>
</evidence>
<dbReference type="PROSITE" id="PS00610">
    <property type="entry name" value="NA_NEUROTRAN_SYMP_1"/>
    <property type="match status" value="1"/>
</dbReference>
<keyword evidence="5 8" id="KW-0472">Membrane</keyword>
<evidence type="ECO:0000313" key="9">
    <source>
        <dbReference type="Proteomes" id="UP000694865"/>
    </source>
</evidence>
<dbReference type="PRINTS" id="PR00176">
    <property type="entry name" value="NANEUSMPORT"/>
</dbReference>
<evidence type="ECO:0000256" key="2">
    <source>
        <dbReference type="ARBA" id="ARBA00022448"/>
    </source>
</evidence>
<gene>
    <name evidence="10" type="primary">LOC100375496</name>
</gene>
<dbReference type="PANTHER" id="PTHR11616">
    <property type="entry name" value="SODIUM/CHLORIDE DEPENDENT TRANSPORTER"/>
    <property type="match status" value="1"/>
</dbReference>
<reference evidence="10" key="1">
    <citation type="submission" date="2025-08" db="UniProtKB">
        <authorList>
            <consortium name="RefSeq"/>
        </authorList>
    </citation>
    <scope>IDENTIFICATION</scope>
    <source>
        <tissue evidence="10">Testes</tissue>
    </source>
</reference>
<feature type="region of interest" description="Disordered" evidence="7">
    <location>
        <begin position="1"/>
        <end position="37"/>
    </location>
</feature>
<organism evidence="9 10">
    <name type="scientific">Saccoglossus kowalevskii</name>
    <name type="common">Acorn worm</name>
    <dbReference type="NCBI Taxonomy" id="10224"/>
    <lineage>
        <taxon>Eukaryota</taxon>
        <taxon>Metazoa</taxon>
        <taxon>Hemichordata</taxon>
        <taxon>Enteropneusta</taxon>
        <taxon>Harrimaniidae</taxon>
        <taxon>Saccoglossus</taxon>
    </lineage>
</organism>
<dbReference type="Proteomes" id="UP000694865">
    <property type="component" value="Unplaced"/>
</dbReference>
<accession>A0ABM0H106</accession>
<dbReference type="PANTHER" id="PTHR11616:SF240">
    <property type="entry name" value="BLOATED TUBULES, ISOFORM B-RELATED"/>
    <property type="match status" value="1"/>
</dbReference>
<protein>
    <recommendedName>
        <fullName evidence="6">Transporter</fullName>
    </recommendedName>
</protein>
<name>A0ABM0H106_SACKO</name>
<keyword evidence="4 8" id="KW-1133">Transmembrane helix</keyword>
<dbReference type="InterPro" id="IPR000175">
    <property type="entry name" value="Na/ntran_symport"/>
</dbReference>
<evidence type="ECO:0000256" key="4">
    <source>
        <dbReference type="ARBA" id="ARBA00022989"/>
    </source>
</evidence>
<dbReference type="PROSITE" id="PS50267">
    <property type="entry name" value="NA_NEUROTRAN_SYMP_3"/>
    <property type="match status" value="1"/>
</dbReference>
<evidence type="ECO:0000256" key="3">
    <source>
        <dbReference type="ARBA" id="ARBA00022692"/>
    </source>
</evidence>
<feature type="transmembrane region" description="Helical" evidence="8">
    <location>
        <begin position="116"/>
        <end position="140"/>
    </location>
</feature>
<feature type="transmembrane region" description="Helical" evidence="8">
    <location>
        <begin position="528"/>
        <end position="553"/>
    </location>
</feature>
<comment type="subcellular location">
    <subcellularLocation>
        <location evidence="1">Membrane</location>
        <topology evidence="1">Multi-pass membrane protein</topology>
    </subcellularLocation>
</comment>
<keyword evidence="6" id="KW-0769">Symport</keyword>
<sequence>MSEADKQSFQNSNLHLVDADKSSKDEPEGDENPERGNWGSQVEFILSCVGYAVGLGNVWRFPYLCYRNGGGAFLIPYSIMLAFAGLPIFFLELSFGQYSSRGPIEVWNAVPMMKGVGIGMMCVSAYVGISYNVIITYAIYYTFASFTKTLPWIGCDHDWNTDLCSTLAEDCLSKNGIINDTNHCVYISNLTESELSYYNVSLPDNTELYTDPFEDQRVRPSEEYWLHGVLQRTDSITETGSIVWQLALCLLLAWIIIFCCLFKGVKSSGKVVYFTATFPYVVLLILLIRGVTLPGSEDGIKFFITPVWATLSEPQVWLDAAVQIFYSLSASWGGLITLSSYNRFHNNCYRDSLIVALLNCCTSVFAGFVIFSIIGFMAHELGKPVGEVVDQGFGLAFIAYPEAVALLPVSPLWSFLFFFMLITLGLDSQFTIMETVSTAIVDAFPNQLTKRKTFIVLLMCIAGYLLGLTCVTQAGFYWVELLDSYAASFALLLFAVCECISIGWIYGVKRFQNDIRTMIGSSYVDFPLFMWWPLNWCAITPGILTFVLMFNWINWDEPDVGEQAVWASAIGWCIIISSIMWIPIMWGYEFVKNDGGLAERWYKMSSPTEVWGPALQKFRNESWEMHRRKGTTMGGKLKLPERNHVATKEPAVRYIAKPGEEGYPNI</sequence>
<evidence type="ECO:0000313" key="10">
    <source>
        <dbReference type="RefSeq" id="XP_002741777.1"/>
    </source>
</evidence>
<dbReference type="InterPro" id="IPR037272">
    <property type="entry name" value="SNS_sf"/>
</dbReference>
<dbReference type="Pfam" id="PF00209">
    <property type="entry name" value="SNF"/>
    <property type="match status" value="1"/>
</dbReference>
<feature type="transmembrane region" description="Helical" evidence="8">
    <location>
        <begin position="565"/>
        <end position="584"/>
    </location>
</feature>
<feature type="transmembrane region" description="Helical" evidence="8">
    <location>
        <begin position="74"/>
        <end position="95"/>
    </location>
</feature>
<dbReference type="SUPFAM" id="SSF161070">
    <property type="entry name" value="SNF-like"/>
    <property type="match status" value="1"/>
</dbReference>
<evidence type="ECO:0000256" key="1">
    <source>
        <dbReference type="ARBA" id="ARBA00004141"/>
    </source>
</evidence>
<comment type="similarity">
    <text evidence="6">Belongs to the sodium:neurotransmitter symporter (SNF) (TC 2.A.22) family.</text>
</comment>
<feature type="transmembrane region" description="Helical" evidence="8">
    <location>
        <begin position="44"/>
        <end position="62"/>
    </location>
</feature>
<feature type="transmembrane region" description="Helical" evidence="8">
    <location>
        <begin position="320"/>
        <end position="341"/>
    </location>
</feature>
<dbReference type="RefSeq" id="XP_002741777.1">
    <property type="nucleotide sequence ID" value="XM_002741731.2"/>
</dbReference>
<evidence type="ECO:0000256" key="7">
    <source>
        <dbReference type="SAM" id="MobiDB-lite"/>
    </source>
</evidence>